<accession>A0ABU5ZL76</accession>
<dbReference type="InterPro" id="IPR026591">
    <property type="entry name" value="Sirtuin_cat_small_dom_sf"/>
</dbReference>
<keyword evidence="7" id="KW-1185">Reference proteome</keyword>
<protein>
    <recommendedName>
        <fullName evidence="1">protein acetyllysine N-acetyltransferase</fullName>
        <ecNumber evidence="1">2.3.1.286</ecNumber>
    </recommendedName>
</protein>
<evidence type="ECO:0000313" key="7">
    <source>
        <dbReference type="Proteomes" id="UP001310386"/>
    </source>
</evidence>
<dbReference type="PANTHER" id="PTHR11085">
    <property type="entry name" value="NAD-DEPENDENT PROTEIN DEACYLASE SIRTUIN-5, MITOCHONDRIAL-RELATED"/>
    <property type="match status" value="1"/>
</dbReference>
<evidence type="ECO:0000259" key="5">
    <source>
        <dbReference type="PROSITE" id="PS50305"/>
    </source>
</evidence>
<keyword evidence="4" id="KW-0479">Metal-binding</keyword>
<dbReference type="EC" id="2.3.1.286" evidence="1"/>
<reference evidence="6" key="1">
    <citation type="submission" date="2023-12" db="EMBL/GenBank/DDBJ databases">
        <title>Fervidustalea candida gen. nov., sp. nov., a novel member of the family Paenibacillaceae isolated from a geothermal area.</title>
        <authorList>
            <person name="Li W.-J."/>
            <person name="Jiao J.-Y."/>
            <person name="Chen Y."/>
        </authorList>
    </citation>
    <scope>NUCLEOTIDE SEQUENCE</scope>
    <source>
        <strain evidence="6">SYSU GA230002</strain>
    </source>
</reference>
<sequence>MDLQAAAQLIQSAQSLVVLTGAGCSVDSGVPDFRSPSGWWRQIDPRTLATVEALETDYDNFHSFYAARTEHLAEIQPHAGHHVLARWEQEGRLQLIATQNVDGLHQSAGNRQVEELHGSIRNFRCQRCGQKSNQEDFLQKKPCACGGKLRPDVVLFGESLPQTAWNRSMQAIEKADVVLVIGTSLQVYPVNQLPFMTKGKLILINKELTGEEHHFDVVIQGGAKECLVATNNEMVQDYDLNEG</sequence>
<evidence type="ECO:0000256" key="3">
    <source>
        <dbReference type="ARBA" id="ARBA00023027"/>
    </source>
</evidence>
<organism evidence="6 7">
    <name type="scientific">Ferviditalea candida</name>
    <dbReference type="NCBI Taxonomy" id="3108399"/>
    <lineage>
        <taxon>Bacteria</taxon>
        <taxon>Bacillati</taxon>
        <taxon>Bacillota</taxon>
        <taxon>Bacilli</taxon>
        <taxon>Bacillales</taxon>
        <taxon>Paenibacillaceae</taxon>
        <taxon>Ferviditalea</taxon>
    </lineage>
</organism>
<dbReference type="InterPro" id="IPR050134">
    <property type="entry name" value="NAD-dep_sirtuin_deacylases"/>
</dbReference>
<feature type="binding site" evidence="4">
    <location>
        <position position="125"/>
    </location>
    <ligand>
        <name>Zn(2+)</name>
        <dbReference type="ChEBI" id="CHEBI:29105"/>
    </ligand>
</feature>
<keyword evidence="2 6" id="KW-0808">Transferase</keyword>
<dbReference type="NCBIfam" id="NF001753">
    <property type="entry name" value="PRK00481.1-3"/>
    <property type="match status" value="1"/>
</dbReference>
<dbReference type="GO" id="GO:0034979">
    <property type="term" value="F:NAD-dependent protein lysine deacetylase activity"/>
    <property type="evidence" value="ECO:0007669"/>
    <property type="project" value="UniProtKB-EC"/>
</dbReference>
<dbReference type="RefSeq" id="WP_371754172.1">
    <property type="nucleotide sequence ID" value="NZ_JAYJLD010000013.1"/>
</dbReference>
<dbReference type="Pfam" id="PF02146">
    <property type="entry name" value="SIR2"/>
    <property type="match status" value="1"/>
</dbReference>
<dbReference type="InterPro" id="IPR026590">
    <property type="entry name" value="Ssirtuin_cat_dom"/>
</dbReference>
<keyword evidence="6" id="KW-0012">Acyltransferase</keyword>
<dbReference type="Proteomes" id="UP001310386">
    <property type="component" value="Unassembled WGS sequence"/>
</dbReference>
<evidence type="ECO:0000256" key="1">
    <source>
        <dbReference type="ARBA" id="ARBA00012928"/>
    </source>
</evidence>
<dbReference type="PANTHER" id="PTHR11085:SF10">
    <property type="entry name" value="NAD-DEPENDENT PROTEIN DEACYLASE SIRTUIN-5, MITOCHONDRIAL-RELATED"/>
    <property type="match status" value="1"/>
</dbReference>
<evidence type="ECO:0000256" key="4">
    <source>
        <dbReference type="PROSITE-ProRule" id="PRU00236"/>
    </source>
</evidence>
<gene>
    <name evidence="6" type="ORF">VF724_10280</name>
</gene>
<dbReference type="InterPro" id="IPR029035">
    <property type="entry name" value="DHS-like_NAD/FAD-binding_dom"/>
</dbReference>
<dbReference type="Gene3D" id="3.40.50.1220">
    <property type="entry name" value="TPP-binding domain"/>
    <property type="match status" value="1"/>
</dbReference>
<feature type="active site" description="Proton acceptor" evidence="4">
    <location>
        <position position="117"/>
    </location>
</feature>
<evidence type="ECO:0000256" key="2">
    <source>
        <dbReference type="ARBA" id="ARBA00022679"/>
    </source>
</evidence>
<keyword evidence="4" id="KW-0862">Zinc</keyword>
<proteinExistence type="predicted"/>
<keyword evidence="3" id="KW-0520">NAD</keyword>
<comment type="caution">
    <text evidence="6">The sequence shown here is derived from an EMBL/GenBank/DDBJ whole genome shotgun (WGS) entry which is preliminary data.</text>
</comment>
<name>A0ABU5ZL76_9BACL</name>
<feature type="binding site" evidence="4">
    <location>
        <position position="128"/>
    </location>
    <ligand>
        <name>Zn(2+)</name>
        <dbReference type="ChEBI" id="CHEBI:29105"/>
    </ligand>
</feature>
<dbReference type="SUPFAM" id="SSF52467">
    <property type="entry name" value="DHS-like NAD/FAD-binding domain"/>
    <property type="match status" value="1"/>
</dbReference>
<feature type="binding site" evidence="4">
    <location>
        <position position="145"/>
    </location>
    <ligand>
        <name>Zn(2+)</name>
        <dbReference type="ChEBI" id="CHEBI:29105"/>
    </ligand>
</feature>
<feature type="binding site" evidence="4">
    <location>
        <position position="143"/>
    </location>
    <ligand>
        <name>Zn(2+)</name>
        <dbReference type="ChEBI" id="CHEBI:29105"/>
    </ligand>
</feature>
<feature type="domain" description="Deacetylase sirtuin-type" evidence="5">
    <location>
        <begin position="1"/>
        <end position="230"/>
    </location>
</feature>
<dbReference type="CDD" id="cd01407">
    <property type="entry name" value="SIR2-fam"/>
    <property type="match status" value="1"/>
</dbReference>
<dbReference type="InterPro" id="IPR003000">
    <property type="entry name" value="Sirtuin"/>
</dbReference>
<evidence type="ECO:0000313" key="6">
    <source>
        <dbReference type="EMBL" id="MEB3102051.1"/>
    </source>
</evidence>
<dbReference type="EMBL" id="JAYJLD010000013">
    <property type="protein sequence ID" value="MEB3102051.1"/>
    <property type="molecule type" value="Genomic_DNA"/>
</dbReference>
<dbReference type="PROSITE" id="PS50305">
    <property type="entry name" value="SIRTUIN"/>
    <property type="match status" value="1"/>
</dbReference>
<dbReference type="Gene3D" id="3.30.1600.10">
    <property type="entry name" value="SIR2/SIRT2 'Small Domain"/>
    <property type="match status" value="1"/>
</dbReference>